<protein>
    <recommendedName>
        <fullName evidence="4">Ricin B lectin domain-containing protein</fullName>
    </recommendedName>
</protein>
<dbReference type="Proteomes" id="UP001362999">
    <property type="component" value="Unassembled WGS sequence"/>
</dbReference>
<name>A0AAW0CHM8_9AGAR</name>
<dbReference type="EMBL" id="JAWWNJ010000017">
    <property type="protein sequence ID" value="KAK7038434.1"/>
    <property type="molecule type" value="Genomic_DNA"/>
</dbReference>
<feature type="signal peptide" evidence="1">
    <location>
        <begin position="1"/>
        <end position="20"/>
    </location>
</feature>
<gene>
    <name evidence="2" type="ORF">R3P38DRAFT_544757</name>
</gene>
<reference evidence="2 3" key="1">
    <citation type="journal article" date="2024" name="J Genomics">
        <title>Draft genome sequencing and assembly of Favolaschia claudopus CIRM-BRFM 2984 isolated from oak limbs.</title>
        <authorList>
            <person name="Navarro D."/>
            <person name="Drula E."/>
            <person name="Chaduli D."/>
            <person name="Cazenave R."/>
            <person name="Ahrendt S."/>
            <person name="Wang J."/>
            <person name="Lipzen A."/>
            <person name="Daum C."/>
            <person name="Barry K."/>
            <person name="Grigoriev I.V."/>
            <person name="Favel A."/>
            <person name="Rosso M.N."/>
            <person name="Martin F."/>
        </authorList>
    </citation>
    <scope>NUCLEOTIDE SEQUENCE [LARGE SCALE GENOMIC DNA]</scope>
    <source>
        <strain evidence="2 3">CIRM-BRFM 2984</strain>
    </source>
</reference>
<dbReference type="AlphaFoldDB" id="A0AAW0CHM8"/>
<organism evidence="2 3">
    <name type="scientific">Favolaschia claudopus</name>
    <dbReference type="NCBI Taxonomy" id="2862362"/>
    <lineage>
        <taxon>Eukaryota</taxon>
        <taxon>Fungi</taxon>
        <taxon>Dikarya</taxon>
        <taxon>Basidiomycota</taxon>
        <taxon>Agaricomycotina</taxon>
        <taxon>Agaricomycetes</taxon>
        <taxon>Agaricomycetidae</taxon>
        <taxon>Agaricales</taxon>
        <taxon>Marasmiineae</taxon>
        <taxon>Mycenaceae</taxon>
        <taxon>Favolaschia</taxon>
    </lineage>
</organism>
<comment type="caution">
    <text evidence="2">The sequence shown here is derived from an EMBL/GenBank/DDBJ whole genome shotgun (WGS) entry which is preliminary data.</text>
</comment>
<sequence length="203" mass="21650">MHYPSLALGLILQCSSAVNGWSSPRSDAEQTTPCALNPGVYEIFNGQTSTMLRSSGGNGPIFVTYAEKEAGPFGQWRIESVGPETFTMMNVGLQMPAAVDFQGEIVASDHKNGRPQLLSISSAGGGDLCYIHFAEDKSSSWTADARPLVSTVSLETGRGDGNQQWRFQRIGPLDGGLHTDPDAPGSSQIHFRVSGDASQLVMT</sequence>
<dbReference type="InterPro" id="IPR035992">
    <property type="entry name" value="Ricin_B-like_lectins"/>
</dbReference>
<keyword evidence="1" id="KW-0732">Signal</keyword>
<evidence type="ECO:0000256" key="1">
    <source>
        <dbReference type="SAM" id="SignalP"/>
    </source>
</evidence>
<evidence type="ECO:0000313" key="3">
    <source>
        <dbReference type="Proteomes" id="UP001362999"/>
    </source>
</evidence>
<accession>A0AAW0CHM8</accession>
<feature type="chain" id="PRO_5043384745" description="Ricin B lectin domain-containing protein" evidence="1">
    <location>
        <begin position="21"/>
        <end position="203"/>
    </location>
</feature>
<evidence type="ECO:0008006" key="4">
    <source>
        <dbReference type="Google" id="ProtNLM"/>
    </source>
</evidence>
<proteinExistence type="predicted"/>
<dbReference type="Gene3D" id="2.80.10.50">
    <property type="match status" value="1"/>
</dbReference>
<dbReference type="SUPFAM" id="SSF50370">
    <property type="entry name" value="Ricin B-like lectins"/>
    <property type="match status" value="1"/>
</dbReference>
<evidence type="ECO:0000313" key="2">
    <source>
        <dbReference type="EMBL" id="KAK7038434.1"/>
    </source>
</evidence>
<keyword evidence="3" id="KW-1185">Reference proteome</keyword>